<dbReference type="InterPro" id="IPR029058">
    <property type="entry name" value="AB_hydrolase_fold"/>
</dbReference>
<dbReference type="GO" id="GO:0005524">
    <property type="term" value="F:ATP binding"/>
    <property type="evidence" value="ECO:0007669"/>
    <property type="project" value="UniProtKB-KW"/>
</dbReference>
<dbReference type="AlphaFoldDB" id="H0E6A0"/>
<name>H0E6A0_9ACTN</name>
<keyword evidence="8" id="KW-1185">Reference proteome</keyword>
<keyword evidence="2" id="KW-0436">Ligase</keyword>
<gene>
    <name evidence="7" type="ORF">PAI11_23500</name>
</gene>
<evidence type="ECO:0000259" key="6">
    <source>
        <dbReference type="Pfam" id="PF00561"/>
    </source>
</evidence>
<evidence type="ECO:0000256" key="2">
    <source>
        <dbReference type="ARBA" id="ARBA00022598"/>
    </source>
</evidence>
<dbReference type="PANTHER" id="PTHR43107:SF15">
    <property type="entry name" value="FATTY ACID TRANSPORT PROTEIN 3, ISOFORM A"/>
    <property type="match status" value="1"/>
</dbReference>
<dbReference type="GO" id="GO:0005886">
    <property type="term" value="C:plasma membrane"/>
    <property type="evidence" value="ECO:0007669"/>
    <property type="project" value="TreeGrafter"/>
</dbReference>
<dbReference type="Pfam" id="PF00501">
    <property type="entry name" value="AMP-binding"/>
    <property type="match status" value="1"/>
</dbReference>
<keyword evidence="3" id="KW-0547">Nucleotide-binding</keyword>
<evidence type="ECO:0000256" key="4">
    <source>
        <dbReference type="ARBA" id="ARBA00022840"/>
    </source>
</evidence>
<evidence type="ECO:0000313" key="8">
    <source>
        <dbReference type="Proteomes" id="UP000005143"/>
    </source>
</evidence>
<evidence type="ECO:0000256" key="1">
    <source>
        <dbReference type="ARBA" id="ARBA00006432"/>
    </source>
</evidence>
<keyword evidence="4" id="KW-0067">ATP-binding</keyword>
<protein>
    <submittedName>
        <fullName evidence="7">Polyhydroxyalkanoic acid synthase</fullName>
    </submittedName>
</protein>
<reference evidence="7 8" key="1">
    <citation type="journal article" date="2013" name="Biodegradation">
        <title>Quantitative proteomic analysis of ibuprofen-degrading Patulibacter sp. strain I11.</title>
        <authorList>
            <person name="Almeida B."/>
            <person name="Kjeldal H."/>
            <person name="Lolas I."/>
            <person name="Knudsen A.D."/>
            <person name="Carvalho G."/>
            <person name="Nielsen K.L."/>
            <person name="Barreto Crespo M.T."/>
            <person name="Stensballe A."/>
            <person name="Nielsen J.L."/>
        </authorList>
    </citation>
    <scope>NUCLEOTIDE SEQUENCE [LARGE SCALE GENOMIC DNA]</scope>
    <source>
        <strain evidence="7 8">I11</strain>
    </source>
</reference>
<dbReference type="Gene3D" id="3.40.50.12780">
    <property type="entry name" value="N-terminal domain of ligase-like"/>
    <property type="match status" value="1"/>
</dbReference>
<evidence type="ECO:0000256" key="3">
    <source>
        <dbReference type="ARBA" id="ARBA00022741"/>
    </source>
</evidence>
<evidence type="ECO:0000313" key="7">
    <source>
        <dbReference type="EMBL" id="EHN10798.1"/>
    </source>
</evidence>
<dbReference type="GO" id="GO:0004467">
    <property type="term" value="F:long-chain fatty acid-CoA ligase activity"/>
    <property type="evidence" value="ECO:0007669"/>
    <property type="project" value="TreeGrafter"/>
</dbReference>
<organism evidence="7 8">
    <name type="scientific">Patulibacter medicamentivorans</name>
    <dbReference type="NCBI Taxonomy" id="1097667"/>
    <lineage>
        <taxon>Bacteria</taxon>
        <taxon>Bacillati</taxon>
        <taxon>Actinomycetota</taxon>
        <taxon>Thermoleophilia</taxon>
        <taxon>Solirubrobacterales</taxon>
        <taxon>Patulibacteraceae</taxon>
        <taxon>Patulibacter</taxon>
    </lineage>
</organism>
<dbReference type="InterPro" id="IPR000073">
    <property type="entry name" value="AB_hydrolase_1"/>
</dbReference>
<comment type="caution">
    <text evidence="7">The sequence shown here is derived from an EMBL/GenBank/DDBJ whole genome shotgun (WGS) entry which is preliminary data.</text>
</comment>
<feature type="domain" description="AMP-dependent synthetase/ligase" evidence="5">
    <location>
        <begin position="475"/>
        <end position="809"/>
    </location>
</feature>
<evidence type="ECO:0000259" key="5">
    <source>
        <dbReference type="Pfam" id="PF00501"/>
    </source>
</evidence>
<dbReference type="PATRIC" id="fig|1097667.3.peg.2331"/>
<dbReference type="EMBL" id="AGUD01000201">
    <property type="protein sequence ID" value="EHN10798.1"/>
    <property type="molecule type" value="Genomic_DNA"/>
</dbReference>
<dbReference type="SUPFAM" id="SSF53474">
    <property type="entry name" value="alpha/beta-Hydrolases"/>
    <property type="match status" value="1"/>
</dbReference>
<accession>H0E6A0</accession>
<dbReference type="Proteomes" id="UP000005143">
    <property type="component" value="Unassembled WGS sequence"/>
</dbReference>
<dbReference type="NCBIfam" id="NF005898">
    <property type="entry name" value="PRK07868.1"/>
    <property type="match status" value="1"/>
</dbReference>
<dbReference type="SUPFAM" id="SSF56801">
    <property type="entry name" value="Acetyl-CoA synthetase-like"/>
    <property type="match status" value="1"/>
</dbReference>
<proteinExistence type="inferred from homology"/>
<sequence>MHVRWVRTVTRAAAAGTGDRRPGGPAMKLVPDAIARPSARVGAIAQNALEVARFGGLETGEEPAPFEVVAEQRVYRLRHYFADAADDGVQRPTILLVPPLMLAAEIYDVSPNSSAVRDLHALGVDPWVVDFGAPEHEEGGLERTLTDHVLAVSDAIDRVREATGGDIHLGGYSQGGMFCYQAAAYRRSSGLRSIVVFGSPVDVGNAVPLGIPAGVAGRTAMFLADHVFEGRGLPAWASRTGFRLLDPVKSVRSRIDFLLQLHDREALLPREGQRRFLQGEGWVAWSGPALQELLRQFVAHNRMVSGGFVIDERLVTLADITCPVLAFVGEVDEIAPPSAVRAIRRAAPRADTYEVPLPAGHFGLVVGSRAGRETWPTVAGWTAWREGDGELPGAVTPIVDDGPRQLEVGAGTTIGTSVELAGTVGVGLVRSLTRGARRSVRNLRELAEEAAGQMPRLFRLEQIGPKTQISLGLLLDEQAERAPDDVLFLFEDRAHAHGAVKTRIDNIVKGLISVGVRQGQHVGVLMEPRPSSLSVVAALSRLGAVVVLMRPDGALEREAELGQVERVIADPEQAQAAAETLGVEVLVLGGGGEPRDLGPHVIDMERIDPDRVDVPAWYQANPGRAVDLAFIVFTGEGDRTRAKRITNHRWALSAFGTASSAALSPSDTVYAVTPLHHPSGLLTSIGGAVASGARIALARHFDTGTFWEEVRRYGVTVVSYTWALLDELTEAPPQVAEQHHPVRLFIGSGMPRGLWKRVQERFKPARVLEFYASTEGDAVLVNVSGAKPGAKGRQLPGSAEVRLAAWDPTVGELIEGPDGFVLPCTPGEVGMLLTRVRTGVEVAPGHPLRGVFTRGDAWHVTGDLFRVDEDGDYWLVDHGQAAIQTAHGPVYAFPIQDALGDLPAIGLSVSYPVVAADGRTLAVAAATLRGDQELDDADLTATLASLEPEHRPDVVHVVDDIPLTTWFRPITGPLREAGLPPVGRAWVAEDGHQRYVPLTAARRAKLVGKAAAKPKA</sequence>
<dbReference type="GO" id="GO:0044539">
    <property type="term" value="P:long-chain fatty acid import into cell"/>
    <property type="evidence" value="ECO:0007669"/>
    <property type="project" value="TreeGrafter"/>
</dbReference>
<dbReference type="Gene3D" id="3.40.50.1820">
    <property type="entry name" value="alpha/beta hydrolase"/>
    <property type="match status" value="1"/>
</dbReference>
<feature type="domain" description="AB hydrolase-1" evidence="6">
    <location>
        <begin position="148"/>
        <end position="366"/>
    </location>
</feature>
<dbReference type="InterPro" id="IPR042099">
    <property type="entry name" value="ANL_N_sf"/>
</dbReference>
<comment type="similarity">
    <text evidence="1">Belongs to the ATP-dependent AMP-binding enzyme family.</text>
</comment>
<dbReference type="PANTHER" id="PTHR43107">
    <property type="entry name" value="LONG-CHAIN FATTY ACID TRANSPORT PROTEIN"/>
    <property type="match status" value="1"/>
</dbReference>
<dbReference type="GO" id="GO:0005324">
    <property type="term" value="F:long-chain fatty acid transmembrane transporter activity"/>
    <property type="evidence" value="ECO:0007669"/>
    <property type="project" value="TreeGrafter"/>
</dbReference>
<dbReference type="Pfam" id="PF00561">
    <property type="entry name" value="Abhydrolase_1"/>
    <property type="match status" value="1"/>
</dbReference>
<dbReference type="InterPro" id="IPR000873">
    <property type="entry name" value="AMP-dep_synth/lig_dom"/>
</dbReference>